<dbReference type="PANTHER" id="PTHR42760">
    <property type="entry name" value="SHORT-CHAIN DEHYDROGENASES/REDUCTASES FAMILY MEMBER"/>
    <property type="match status" value="1"/>
</dbReference>
<dbReference type="GO" id="GO:0030497">
    <property type="term" value="P:fatty acid elongation"/>
    <property type="evidence" value="ECO:0007669"/>
    <property type="project" value="TreeGrafter"/>
</dbReference>
<sequence>MKKVVMITGGTRGIGLASAKRFLQEQAIVIAASLDSREIVQRAMSELKTIGEAEYHYLDVADEKSCIHLVNNVINRYKRVDVLVNAAGVRGKPSLPLDTDFRDFKRTMEINLMGTVRMATIVAGHMKEQGSGTIINISSISGTMVTADDYGYHCSKSAVDMATKVLARAVSPFGVRCIAIAPGGVKAGMNSPEWERKGCRLHMKQRLLRDQEAADAIYLMTTEEASAVNGSVLMMDDGYTAFKGIY</sequence>
<organism evidence="4 5">
    <name type="scientific">Enterocloster citroniae</name>
    <dbReference type="NCBI Taxonomy" id="358743"/>
    <lineage>
        <taxon>Bacteria</taxon>
        <taxon>Bacillati</taxon>
        <taxon>Bacillota</taxon>
        <taxon>Clostridia</taxon>
        <taxon>Lachnospirales</taxon>
        <taxon>Lachnospiraceae</taxon>
        <taxon>Enterocloster</taxon>
    </lineage>
</organism>
<gene>
    <name evidence="4" type="ORF">GPL26_03745</name>
</gene>
<comment type="similarity">
    <text evidence="1 2">Belongs to the short-chain dehydrogenases/reductases (SDR) family.</text>
</comment>
<dbReference type="Gene3D" id="3.40.50.720">
    <property type="entry name" value="NAD(P)-binding Rossmann-like Domain"/>
    <property type="match status" value="1"/>
</dbReference>
<dbReference type="RefSeq" id="WP_007859981.1">
    <property type="nucleotide sequence ID" value="NZ_CABJDD010000002.1"/>
</dbReference>
<evidence type="ECO:0000313" key="4">
    <source>
        <dbReference type="EMBL" id="MBT9808753.1"/>
    </source>
</evidence>
<dbReference type="PRINTS" id="PR00080">
    <property type="entry name" value="SDRFAMILY"/>
</dbReference>
<dbReference type="PANTHER" id="PTHR42760:SF123">
    <property type="entry name" value="OXIDOREDUCTASE"/>
    <property type="match status" value="1"/>
</dbReference>
<name>A0AA41K4E9_9FIRM</name>
<dbReference type="Pfam" id="PF00106">
    <property type="entry name" value="adh_short"/>
    <property type="match status" value="1"/>
</dbReference>
<dbReference type="InterPro" id="IPR002347">
    <property type="entry name" value="SDR_fam"/>
</dbReference>
<evidence type="ECO:0000259" key="3">
    <source>
        <dbReference type="SMART" id="SM00822"/>
    </source>
</evidence>
<feature type="domain" description="Ketoreductase" evidence="3">
    <location>
        <begin position="3"/>
        <end position="183"/>
    </location>
</feature>
<dbReference type="InterPro" id="IPR057326">
    <property type="entry name" value="KR_dom"/>
</dbReference>
<evidence type="ECO:0000256" key="2">
    <source>
        <dbReference type="RuleBase" id="RU000363"/>
    </source>
</evidence>
<dbReference type="EMBL" id="WQPS01000004">
    <property type="protein sequence ID" value="MBT9808753.1"/>
    <property type="molecule type" value="Genomic_DNA"/>
</dbReference>
<evidence type="ECO:0000256" key="1">
    <source>
        <dbReference type="ARBA" id="ARBA00006484"/>
    </source>
</evidence>
<dbReference type="SMART" id="SM00822">
    <property type="entry name" value="PKS_KR"/>
    <property type="match status" value="1"/>
</dbReference>
<dbReference type="Proteomes" id="UP000708338">
    <property type="component" value="Unassembled WGS sequence"/>
</dbReference>
<proteinExistence type="inferred from homology"/>
<dbReference type="GO" id="GO:0016616">
    <property type="term" value="F:oxidoreductase activity, acting on the CH-OH group of donors, NAD or NADP as acceptor"/>
    <property type="evidence" value="ECO:0007669"/>
    <property type="project" value="UniProtKB-ARBA"/>
</dbReference>
<dbReference type="CDD" id="cd05233">
    <property type="entry name" value="SDR_c"/>
    <property type="match status" value="1"/>
</dbReference>
<evidence type="ECO:0000313" key="5">
    <source>
        <dbReference type="Proteomes" id="UP000708338"/>
    </source>
</evidence>
<accession>A0AA41K4E9</accession>
<dbReference type="SUPFAM" id="SSF51735">
    <property type="entry name" value="NAD(P)-binding Rossmann-fold domains"/>
    <property type="match status" value="1"/>
</dbReference>
<comment type="caution">
    <text evidence="4">The sequence shown here is derived from an EMBL/GenBank/DDBJ whole genome shotgun (WGS) entry which is preliminary data.</text>
</comment>
<dbReference type="AlphaFoldDB" id="A0AA41K4E9"/>
<protein>
    <submittedName>
        <fullName evidence="4">SDR family NAD(P)-dependent oxidoreductase</fullName>
    </submittedName>
</protein>
<dbReference type="InterPro" id="IPR036291">
    <property type="entry name" value="NAD(P)-bd_dom_sf"/>
</dbReference>
<reference evidence="4" key="1">
    <citation type="journal article" date="2021" name="Gut Microbes">
        <title>A synthetic consortium of 100 gut commensals modulates the composition and function in a colon model of the microbiome of elderly subjects.</title>
        <authorList>
            <person name="Perez M."/>
            <person name="Ntemiri A."/>
            <person name="Tan H."/>
            <person name="Harris H.M.B."/>
            <person name="Roager H.M."/>
            <person name="Ribiere C."/>
            <person name="O'Toole P.W."/>
        </authorList>
    </citation>
    <scope>NUCLEOTIDE SEQUENCE</scope>
    <source>
        <strain evidence="4">MCC335</strain>
    </source>
</reference>
<dbReference type="PRINTS" id="PR00081">
    <property type="entry name" value="GDHRDH"/>
</dbReference>